<proteinExistence type="predicted"/>
<keyword evidence="3" id="KW-1185">Reference proteome</keyword>
<dbReference type="Pfam" id="PF01852">
    <property type="entry name" value="START"/>
    <property type="match status" value="1"/>
</dbReference>
<dbReference type="GO" id="GO:0005737">
    <property type="term" value="C:cytoplasm"/>
    <property type="evidence" value="ECO:0007669"/>
    <property type="project" value="UniProtKB-ARBA"/>
</dbReference>
<feature type="domain" description="START" evidence="1">
    <location>
        <begin position="16"/>
        <end position="191"/>
    </location>
</feature>
<dbReference type="GO" id="GO:0008289">
    <property type="term" value="F:lipid binding"/>
    <property type="evidence" value="ECO:0007669"/>
    <property type="project" value="InterPro"/>
</dbReference>
<name>A0A8H7RW06_9FUNG</name>
<evidence type="ECO:0000259" key="1">
    <source>
        <dbReference type="PROSITE" id="PS50848"/>
    </source>
</evidence>
<dbReference type="PANTHER" id="PTHR19308">
    <property type="entry name" value="PHOSPHATIDYLCHOLINE TRANSFER PROTEIN"/>
    <property type="match status" value="1"/>
</dbReference>
<gene>
    <name evidence="2" type="ORF">INT45_008331</name>
</gene>
<dbReference type="Proteomes" id="UP000646827">
    <property type="component" value="Unassembled WGS sequence"/>
</dbReference>
<dbReference type="SUPFAM" id="SSF55961">
    <property type="entry name" value="Bet v1-like"/>
    <property type="match status" value="1"/>
</dbReference>
<reference evidence="2 3" key="1">
    <citation type="submission" date="2020-12" db="EMBL/GenBank/DDBJ databases">
        <title>Metabolic potential, ecology and presence of endohyphal bacteria is reflected in genomic diversity of Mucoromycotina.</title>
        <authorList>
            <person name="Muszewska A."/>
            <person name="Okrasinska A."/>
            <person name="Steczkiewicz K."/>
            <person name="Drgas O."/>
            <person name="Orlowska M."/>
            <person name="Perlinska-Lenart U."/>
            <person name="Aleksandrzak-Piekarczyk T."/>
            <person name="Szatraj K."/>
            <person name="Zielenkiewicz U."/>
            <person name="Pilsyk S."/>
            <person name="Malc E."/>
            <person name="Mieczkowski P."/>
            <person name="Kruszewska J.S."/>
            <person name="Biernat P."/>
            <person name="Pawlowska J."/>
        </authorList>
    </citation>
    <scope>NUCLEOTIDE SEQUENCE [LARGE SCALE GENOMIC DNA]</scope>
    <source>
        <strain evidence="2 3">CBS 142.35</strain>
    </source>
</reference>
<organism evidence="2 3">
    <name type="scientific">Circinella minor</name>
    <dbReference type="NCBI Taxonomy" id="1195481"/>
    <lineage>
        <taxon>Eukaryota</taxon>
        <taxon>Fungi</taxon>
        <taxon>Fungi incertae sedis</taxon>
        <taxon>Mucoromycota</taxon>
        <taxon>Mucoromycotina</taxon>
        <taxon>Mucoromycetes</taxon>
        <taxon>Mucorales</taxon>
        <taxon>Lichtheimiaceae</taxon>
        <taxon>Circinella</taxon>
    </lineage>
</organism>
<dbReference type="AlphaFoldDB" id="A0A8H7RW06"/>
<dbReference type="CDD" id="cd00177">
    <property type="entry name" value="START"/>
    <property type="match status" value="1"/>
</dbReference>
<dbReference type="Gene3D" id="3.30.530.20">
    <property type="match status" value="1"/>
</dbReference>
<dbReference type="PANTHER" id="PTHR19308:SF14">
    <property type="entry name" value="START DOMAIN-CONTAINING PROTEIN"/>
    <property type="match status" value="1"/>
</dbReference>
<protein>
    <recommendedName>
        <fullName evidence="1">START domain-containing protein</fullName>
    </recommendedName>
</protein>
<dbReference type="EMBL" id="JAEPRB010000280">
    <property type="protein sequence ID" value="KAG2217680.1"/>
    <property type="molecule type" value="Genomic_DNA"/>
</dbReference>
<evidence type="ECO:0000313" key="2">
    <source>
        <dbReference type="EMBL" id="KAG2217680.1"/>
    </source>
</evidence>
<dbReference type="PROSITE" id="PS50848">
    <property type="entry name" value="START"/>
    <property type="match status" value="1"/>
</dbReference>
<comment type="caution">
    <text evidence="2">The sequence shown here is derived from an EMBL/GenBank/DDBJ whole genome shotgun (WGS) entry which is preliminary data.</text>
</comment>
<dbReference type="OrthoDB" id="196858at2759"/>
<dbReference type="InterPro" id="IPR051213">
    <property type="entry name" value="START_lipid_transfer"/>
</dbReference>
<dbReference type="InterPro" id="IPR023393">
    <property type="entry name" value="START-like_dom_sf"/>
</dbReference>
<sequence length="301" mass="32902">MVLLESNNRHAATSRKSLDQFKELAGSPLSDWEFSQEKEGVKLYTKSDGSSITIVRGDITLKTGDKYTPREVATVATQTGCRKIWDEKFDTSEVKEMFTPLESLFWVKLKAPWPVSPRDFTGIALRDFDEDECYVSMSSVEDPAVPPVSGCVRGNLIISGWKVYKAEGGIGITYITKVDMAGSIPSSFLKSIHLQVPLCAGKVANYVTSYGFPPATLAADNVNYKRESFDHAKREFVSEVEGQGDGAQVKWLISGQMFPNGVKVTTDGTASHEIVDAEAAGKKYVIVKGIQGAVTVKINKA</sequence>
<evidence type="ECO:0000313" key="3">
    <source>
        <dbReference type="Proteomes" id="UP000646827"/>
    </source>
</evidence>
<dbReference type="InterPro" id="IPR002913">
    <property type="entry name" value="START_lipid-bd_dom"/>
</dbReference>
<accession>A0A8H7RW06</accession>